<sequence>MTGLWWALEKATLFESSVSRGYVFGELLILTSRRQRVFRQLDVRRKLDIGLSVARKGAPPIANVGAFASSWQRWWKGINPKWRVAADGTLKQAEEGEWAELEKPGVNGFLSVLIALKWWKEGGGDGDWAEWVADVTWVLER</sequence>
<dbReference type="Proteomes" id="UP001218188">
    <property type="component" value="Unassembled WGS sequence"/>
</dbReference>
<proteinExistence type="predicted"/>
<comment type="caution">
    <text evidence="1">The sequence shown here is derived from an EMBL/GenBank/DDBJ whole genome shotgun (WGS) entry which is preliminary data.</text>
</comment>
<dbReference type="EMBL" id="JARJCM010000165">
    <property type="protein sequence ID" value="KAJ7024749.1"/>
    <property type="molecule type" value="Genomic_DNA"/>
</dbReference>
<name>A0AAD6SBZ0_9AGAR</name>
<protein>
    <submittedName>
        <fullName evidence="1">Uncharacterized protein</fullName>
    </submittedName>
</protein>
<evidence type="ECO:0000313" key="2">
    <source>
        <dbReference type="Proteomes" id="UP001218188"/>
    </source>
</evidence>
<gene>
    <name evidence="1" type="ORF">C8F04DRAFT_968622</name>
</gene>
<organism evidence="1 2">
    <name type="scientific">Mycena alexandri</name>
    <dbReference type="NCBI Taxonomy" id="1745969"/>
    <lineage>
        <taxon>Eukaryota</taxon>
        <taxon>Fungi</taxon>
        <taxon>Dikarya</taxon>
        <taxon>Basidiomycota</taxon>
        <taxon>Agaricomycotina</taxon>
        <taxon>Agaricomycetes</taxon>
        <taxon>Agaricomycetidae</taxon>
        <taxon>Agaricales</taxon>
        <taxon>Marasmiineae</taxon>
        <taxon>Mycenaceae</taxon>
        <taxon>Mycena</taxon>
    </lineage>
</organism>
<reference evidence="1" key="1">
    <citation type="submission" date="2023-03" db="EMBL/GenBank/DDBJ databases">
        <title>Massive genome expansion in bonnet fungi (Mycena s.s.) driven by repeated elements and novel gene families across ecological guilds.</title>
        <authorList>
            <consortium name="Lawrence Berkeley National Laboratory"/>
            <person name="Harder C.B."/>
            <person name="Miyauchi S."/>
            <person name="Viragh M."/>
            <person name="Kuo A."/>
            <person name="Thoen E."/>
            <person name="Andreopoulos B."/>
            <person name="Lu D."/>
            <person name="Skrede I."/>
            <person name="Drula E."/>
            <person name="Henrissat B."/>
            <person name="Morin E."/>
            <person name="Kohler A."/>
            <person name="Barry K."/>
            <person name="LaButti K."/>
            <person name="Morin E."/>
            <person name="Salamov A."/>
            <person name="Lipzen A."/>
            <person name="Mereny Z."/>
            <person name="Hegedus B."/>
            <person name="Baldrian P."/>
            <person name="Stursova M."/>
            <person name="Weitz H."/>
            <person name="Taylor A."/>
            <person name="Grigoriev I.V."/>
            <person name="Nagy L.G."/>
            <person name="Martin F."/>
            <person name="Kauserud H."/>
        </authorList>
    </citation>
    <scope>NUCLEOTIDE SEQUENCE</scope>
    <source>
        <strain evidence="1">CBHHK200</strain>
    </source>
</reference>
<dbReference type="AlphaFoldDB" id="A0AAD6SBZ0"/>
<evidence type="ECO:0000313" key="1">
    <source>
        <dbReference type="EMBL" id="KAJ7024749.1"/>
    </source>
</evidence>
<accession>A0AAD6SBZ0</accession>
<keyword evidence="2" id="KW-1185">Reference proteome</keyword>